<reference evidence="1 2" key="1">
    <citation type="submission" date="2015-01" db="EMBL/GenBank/DDBJ databases">
        <title>Evolution of Trichinella species and genotypes.</title>
        <authorList>
            <person name="Korhonen P.K."/>
            <person name="Edoardo P."/>
            <person name="Giuseppe L.R."/>
            <person name="Gasser R.B."/>
        </authorList>
    </citation>
    <scope>NUCLEOTIDE SEQUENCE [LARGE SCALE GENOMIC DNA]</scope>
    <source>
        <strain evidence="1">ISS1980</strain>
    </source>
</reference>
<dbReference type="EMBL" id="JYDO01000050">
    <property type="protein sequence ID" value="KRZ74451.1"/>
    <property type="molecule type" value="Genomic_DNA"/>
</dbReference>
<dbReference type="Proteomes" id="UP000054843">
    <property type="component" value="Unassembled WGS sequence"/>
</dbReference>
<dbReference type="OrthoDB" id="5914363at2759"/>
<gene>
    <name evidence="1" type="ORF">T10_4438</name>
</gene>
<evidence type="ECO:0000313" key="1">
    <source>
        <dbReference type="EMBL" id="KRZ74451.1"/>
    </source>
</evidence>
<name>A0A0V1MS76_9BILA</name>
<proteinExistence type="predicted"/>
<protein>
    <submittedName>
        <fullName evidence="1">Uncharacterized protein</fullName>
    </submittedName>
</protein>
<sequence>MQRGHNAQASRRALVRIRQAISPWLVVDCLFAISLSVKCNSCVMVTLHDVTLIKLMMFLKNNGDGDREGELVQFKTDNPWQSTSLKGTLDTNVSIDELDAITSDIQRQHLPMLEQFLFSTLLNSLFIKIHLIRPCKKPSSITNLLTGLTEGQILGATAPSVKQ</sequence>
<organism evidence="1 2">
    <name type="scientific">Trichinella papuae</name>
    <dbReference type="NCBI Taxonomy" id="268474"/>
    <lineage>
        <taxon>Eukaryota</taxon>
        <taxon>Metazoa</taxon>
        <taxon>Ecdysozoa</taxon>
        <taxon>Nematoda</taxon>
        <taxon>Enoplea</taxon>
        <taxon>Dorylaimia</taxon>
        <taxon>Trichinellida</taxon>
        <taxon>Trichinellidae</taxon>
        <taxon>Trichinella</taxon>
    </lineage>
</organism>
<keyword evidence="2" id="KW-1185">Reference proteome</keyword>
<comment type="caution">
    <text evidence="1">The sequence shown here is derived from an EMBL/GenBank/DDBJ whole genome shotgun (WGS) entry which is preliminary data.</text>
</comment>
<dbReference type="AlphaFoldDB" id="A0A0V1MS76"/>
<evidence type="ECO:0000313" key="2">
    <source>
        <dbReference type="Proteomes" id="UP000054843"/>
    </source>
</evidence>
<accession>A0A0V1MS76</accession>